<keyword evidence="2" id="KW-1185">Reference proteome</keyword>
<reference evidence="1 2" key="1">
    <citation type="submission" date="2021-06" db="EMBL/GenBank/DDBJ databases">
        <title>Caerostris extrusa draft genome.</title>
        <authorList>
            <person name="Kono N."/>
            <person name="Arakawa K."/>
        </authorList>
    </citation>
    <scope>NUCLEOTIDE SEQUENCE [LARGE SCALE GENOMIC DNA]</scope>
</reference>
<dbReference type="AlphaFoldDB" id="A0AAV4XD07"/>
<gene>
    <name evidence="1" type="ORF">CEXT_740861</name>
</gene>
<evidence type="ECO:0000313" key="2">
    <source>
        <dbReference type="Proteomes" id="UP001054945"/>
    </source>
</evidence>
<evidence type="ECO:0008006" key="3">
    <source>
        <dbReference type="Google" id="ProtNLM"/>
    </source>
</evidence>
<name>A0AAV4XD07_CAEEX</name>
<accession>A0AAV4XD07</accession>
<dbReference type="EMBL" id="BPLR01017522">
    <property type="protein sequence ID" value="GIY92318.1"/>
    <property type="molecule type" value="Genomic_DNA"/>
</dbReference>
<dbReference type="Proteomes" id="UP001054945">
    <property type="component" value="Unassembled WGS sequence"/>
</dbReference>
<proteinExistence type="predicted"/>
<evidence type="ECO:0000313" key="1">
    <source>
        <dbReference type="EMBL" id="GIY92318.1"/>
    </source>
</evidence>
<organism evidence="1 2">
    <name type="scientific">Caerostris extrusa</name>
    <name type="common">Bark spider</name>
    <name type="synonym">Caerostris bankana</name>
    <dbReference type="NCBI Taxonomy" id="172846"/>
    <lineage>
        <taxon>Eukaryota</taxon>
        <taxon>Metazoa</taxon>
        <taxon>Ecdysozoa</taxon>
        <taxon>Arthropoda</taxon>
        <taxon>Chelicerata</taxon>
        <taxon>Arachnida</taxon>
        <taxon>Araneae</taxon>
        <taxon>Araneomorphae</taxon>
        <taxon>Entelegynae</taxon>
        <taxon>Araneoidea</taxon>
        <taxon>Araneidae</taxon>
        <taxon>Caerostris</taxon>
    </lineage>
</organism>
<sequence>MVSSINCSFKENNITAKSASSCESHPRLQKTTFFTEESSLKSIHKYILSSPQRQSWILEFSSSGSTAIIDCSFRNYWHHVCSIHVMLVNAGLCHKVVFPPQIRFESCESPRLHRLLQKTTSFIENQLVKERPPSSSALKNSFRIWGSSGRAGAHNRLLFRNY</sequence>
<comment type="caution">
    <text evidence="1">The sequence shown here is derived from an EMBL/GenBank/DDBJ whole genome shotgun (WGS) entry which is preliminary data.</text>
</comment>
<protein>
    <recommendedName>
        <fullName evidence="3">Maturase K</fullName>
    </recommendedName>
</protein>